<keyword evidence="2 5" id="KW-0808">Transferase</keyword>
<dbReference type="InterPro" id="IPR029063">
    <property type="entry name" value="SAM-dependent_MTases_sf"/>
</dbReference>
<dbReference type="InterPro" id="IPR001525">
    <property type="entry name" value="C5_MeTfrase"/>
</dbReference>
<dbReference type="Gene3D" id="3.40.50.150">
    <property type="entry name" value="Vaccinia Virus protein VP39"/>
    <property type="match status" value="1"/>
</dbReference>
<dbReference type="InterPro" id="IPR031303">
    <property type="entry name" value="C5_meth_CS"/>
</dbReference>
<dbReference type="InterPro" id="IPR019059">
    <property type="entry name" value="Restrct_endonuc_II_HaeIII"/>
</dbReference>
<dbReference type="InterPro" id="IPR018117">
    <property type="entry name" value="C5_DNA_meth_AS"/>
</dbReference>
<evidence type="ECO:0000256" key="1">
    <source>
        <dbReference type="ARBA" id="ARBA00022603"/>
    </source>
</evidence>
<organism evidence="8">
    <name type="scientific">Anaerostipes hadrus</name>
    <dbReference type="NCBI Taxonomy" id="649756"/>
    <lineage>
        <taxon>Bacteria</taxon>
        <taxon>Bacillati</taxon>
        <taxon>Bacillota</taxon>
        <taxon>Clostridia</taxon>
        <taxon>Lachnospirales</taxon>
        <taxon>Lachnospiraceae</taxon>
        <taxon>Anaerostipes</taxon>
    </lineage>
</organism>
<dbReference type="Pfam" id="PF09556">
    <property type="entry name" value="RE_HaeIII"/>
    <property type="match status" value="1"/>
</dbReference>
<dbReference type="InterPro" id="IPR050390">
    <property type="entry name" value="C5-Methyltransferase"/>
</dbReference>
<evidence type="ECO:0000256" key="2">
    <source>
        <dbReference type="ARBA" id="ARBA00022679"/>
    </source>
</evidence>
<dbReference type="EC" id="2.1.1.37" evidence="7"/>
<evidence type="ECO:0000256" key="7">
    <source>
        <dbReference type="RuleBase" id="RU000417"/>
    </source>
</evidence>
<dbReference type="RefSeq" id="WP_156723905.1">
    <property type="nucleotide sequence ID" value="NZ_CACRSX010000040.1"/>
</dbReference>
<evidence type="ECO:0000256" key="4">
    <source>
        <dbReference type="ARBA" id="ARBA00022747"/>
    </source>
</evidence>
<sequence length="673" mass="77782">MNIISLFSGCGGLDLGFEKAGFNIPVANEFDKTIWATYKKNHPRTHLIENDIRKIEKEDIECYISEEIDGIIGGPPCQSWSEAGALKGIKDERGQLFYDYIRILKEFKPKFFLAENVSGMLANRHSIAVQNILEIFDEVGYDVSFSLVNAKDYGVAEERKRVFYIGFRKDLGIDFRFPKGSTKDDNKKITLKDIIWDLKDTAVPAGPKNHHNPEAINNNEYFTGAFSPIYMSRNRVKAWDEQAYTVQASGRQCQLHPQAPKMVKVGKNDCRFVEGKEDLYRRMSIREIARVQGFPDDFKFIYENTNTAYKMIGNAVPVNLAYEIAIAIKKYLEGDGESVIADEEIIDAKKITKRKARAKSNDQGRAYEYAWMQTLYDTVRALGKTRIVENSSLVTNKKSWSIMDDEMKETFMTSAEAAIDMIMELEPRLGEDDNDELLFEFQKDGKGVKGDVRDIVIKREDIEWEIGLSIKHNHEAIKHSRLSHRLDFGKEWFEIPCSDSYWKSVRPIFDKLKEEKGKNAKWTDIKDKEQSVYIPLLQAFMDEIKRSYKSDQNMPRKMVEYLIGIKDYYKIVSYDNKRLTLIHTFNMHDTLNKPAKNKKSEISVPVIELPTRLIALEFKPNSTNTVEMYLDNGWQLSFRIHNASSKVEPSLKFDVQFIGMPVSILNFECKWHK</sequence>
<dbReference type="PRINTS" id="PR00105">
    <property type="entry name" value="C5METTRFRASE"/>
</dbReference>
<dbReference type="PANTHER" id="PTHR10629:SF52">
    <property type="entry name" value="DNA (CYTOSINE-5)-METHYLTRANSFERASE 1"/>
    <property type="match status" value="1"/>
</dbReference>
<evidence type="ECO:0000256" key="6">
    <source>
        <dbReference type="RuleBase" id="RU000416"/>
    </source>
</evidence>
<dbReference type="Gene3D" id="3.90.120.10">
    <property type="entry name" value="DNA Methylase, subunit A, domain 2"/>
    <property type="match status" value="1"/>
</dbReference>
<dbReference type="SUPFAM" id="SSF53335">
    <property type="entry name" value="S-adenosyl-L-methionine-dependent methyltransferases"/>
    <property type="match status" value="1"/>
</dbReference>
<keyword evidence="3 5" id="KW-0949">S-adenosyl-L-methionine</keyword>
<dbReference type="AlphaFoldDB" id="A0A6N2V2Y1"/>
<dbReference type="GO" id="GO:0044027">
    <property type="term" value="P:negative regulation of gene expression via chromosomal CpG island methylation"/>
    <property type="evidence" value="ECO:0007669"/>
    <property type="project" value="TreeGrafter"/>
</dbReference>
<evidence type="ECO:0000313" key="8">
    <source>
        <dbReference type="EMBL" id="VYT22741.1"/>
    </source>
</evidence>
<gene>
    <name evidence="8" type="primary">haeIIIM</name>
    <name evidence="8" type="ORF">AHLFYP4_02153</name>
</gene>
<reference evidence="8" key="1">
    <citation type="submission" date="2019-11" db="EMBL/GenBank/DDBJ databases">
        <authorList>
            <person name="Feng L."/>
        </authorList>
    </citation>
    <scope>NUCLEOTIDE SEQUENCE</scope>
    <source>
        <strain evidence="8">AhadrusLFYP4</strain>
    </source>
</reference>
<feature type="active site" evidence="5">
    <location>
        <position position="77"/>
    </location>
</feature>
<dbReference type="PROSITE" id="PS51679">
    <property type="entry name" value="SAM_MT_C5"/>
    <property type="match status" value="1"/>
</dbReference>
<name>A0A6N2V2Y1_ANAHA</name>
<dbReference type="GO" id="GO:0003677">
    <property type="term" value="F:DNA binding"/>
    <property type="evidence" value="ECO:0007669"/>
    <property type="project" value="TreeGrafter"/>
</dbReference>
<dbReference type="PROSITE" id="PS00094">
    <property type="entry name" value="C5_MTASE_1"/>
    <property type="match status" value="1"/>
</dbReference>
<proteinExistence type="inferred from homology"/>
<comment type="catalytic activity">
    <reaction evidence="7">
        <text>a 2'-deoxycytidine in DNA + S-adenosyl-L-methionine = a 5-methyl-2'-deoxycytidine in DNA + S-adenosyl-L-homocysteine + H(+)</text>
        <dbReference type="Rhea" id="RHEA:13681"/>
        <dbReference type="Rhea" id="RHEA-COMP:11369"/>
        <dbReference type="Rhea" id="RHEA-COMP:11370"/>
        <dbReference type="ChEBI" id="CHEBI:15378"/>
        <dbReference type="ChEBI" id="CHEBI:57856"/>
        <dbReference type="ChEBI" id="CHEBI:59789"/>
        <dbReference type="ChEBI" id="CHEBI:85452"/>
        <dbReference type="ChEBI" id="CHEBI:85454"/>
        <dbReference type="EC" id="2.1.1.37"/>
    </reaction>
</comment>
<dbReference type="GO" id="GO:0009307">
    <property type="term" value="P:DNA restriction-modification system"/>
    <property type="evidence" value="ECO:0007669"/>
    <property type="project" value="UniProtKB-KW"/>
</dbReference>
<evidence type="ECO:0000256" key="3">
    <source>
        <dbReference type="ARBA" id="ARBA00022691"/>
    </source>
</evidence>
<dbReference type="GO" id="GO:0032259">
    <property type="term" value="P:methylation"/>
    <property type="evidence" value="ECO:0007669"/>
    <property type="project" value="UniProtKB-KW"/>
</dbReference>
<evidence type="ECO:0000256" key="5">
    <source>
        <dbReference type="PROSITE-ProRule" id="PRU01016"/>
    </source>
</evidence>
<protein>
    <recommendedName>
        <fullName evidence="7">Cytosine-specific methyltransferase</fullName>
        <ecNumber evidence="7">2.1.1.37</ecNumber>
    </recommendedName>
</protein>
<keyword evidence="4" id="KW-0680">Restriction system</keyword>
<keyword evidence="1 5" id="KW-0489">Methyltransferase</keyword>
<dbReference type="GO" id="GO:0003886">
    <property type="term" value="F:DNA (cytosine-5-)-methyltransferase activity"/>
    <property type="evidence" value="ECO:0007669"/>
    <property type="project" value="UniProtKB-EC"/>
</dbReference>
<dbReference type="NCBIfam" id="TIGR00675">
    <property type="entry name" value="dcm"/>
    <property type="match status" value="1"/>
</dbReference>
<dbReference type="PROSITE" id="PS00095">
    <property type="entry name" value="C5_MTASE_2"/>
    <property type="match status" value="1"/>
</dbReference>
<accession>A0A6N2V2Y1</accession>
<dbReference type="Pfam" id="PF00145">
    <property type="entry name" value="DNA_methylase"/>
    <property type="match status" value="1"/>
</dbReference>
<dbReference type="EMBL" id="CACRSX010000040">
    <property type="protein sequence ID" value="VYT22741.1"/>
    <property type="molecule type" value="Genomic_DNA"/>
</dbReference>
<comment type="similarity">
    <text evidence="5 6">Belongs to the class I-like SAM-binding methyltransferase superfamily. C5-methyltransferase family.</text>
</comment>
<dbReference type="PANTHER" id="PTHR10629">
    <property type="entry name" value="CYTOSINE-SPECIFIC METHYLTRANSFERASE"/>
    <property type="match status" value="1"/>
</dbReference>
<dbReference type="CDD" id="cd00315">
    <property type="entry name" value="Cyt_C5_DNA_methylase"/>
    <property type="match status" value="1"/>
</dbReference>